<evidence type="ECO:0000313" key="4">
    <source>
        <dbReference type="Proteomes" id="UP000000226"/>
    </source>
</evidence>
<dbReference type="AlphaFoldDB" id="V7BEH8"/>
<dbReference type="Gramene" id="ESW16234">
    <property type="protein sequence ID" value="ESW16234"/>
    <property type="gene ID" value="PHAVU_007G139700g"/>
</dbReference>
<reference evidence="4" key="1">
    <citation type="journal article" date="2014" name="Nat. Genet.">
        <title>A reference genome for common bean and genome-wide analysis of dual domestications.</title>
        <authorList>
            <person name="Schmutz J."/>
            <person name="McClean P.E."/>
            <person name="Mamidi S."/>
            <person name="Wu G.A."/>
            <person name="Cannon S.B."/>
            <person name="Grimwood J."/>
            <person name="Jenkins J."/>
            <person name="Shu S."/>
            <person name="Song Q."/>
            <person name="Chavarro C."/>
            <person name="Torres-Torres M."/>
            <person name="Geffroy V."/>
            <person name="Moghaddam S.M."/>
            <person name="Gao D."/>
            <person name="Abernathy B."/>
            <person name="Barry K."/>
            <person name="Blair M."/>
            <person name="Brick M.A."/>
            <person name="Chovatia M."/>
            <person name="Gepts P."/>
            <person name="Goodstein D.M."/>
            <person name="Gonzales M."/>
            <person name="Hellsten U."/>
            <person name="Hyten D.L."/>
            <person name="Jia G."/>
            <person name="Kelly J.D."/>
            <person name="Kudrna D."/>
            <person name="Lee R."/>
            <person name="Richard M.M."/>
            <person name="Miklas P.N."/>
            <person name="Osorno J.M."/>
            <person name="Rodrigues J."/>
            <person name="Thareau V."/>
            <person name="Urrea C.A."/>
            <person name="Wang M."/>
            <person name="Yu Y."/>
            <person name="Zhang M."/>
            <person name="Wing R.A."/>
            <person name="Cregan P.B."/>
            <person name="Rokhsar D.S."/>
            <person name="Jackson S.A."/>
        </authorList>
    </citation>
    <scope>NUCLEOTIDE SEQUENCE [LARGE SCALE GENOMIC DNA]</scope>
    <source>
        <strain evidence="4">cv. G19833</strain>
    </source>
</reference>
<protein>
    <submittedName>
        <fullName evidence="3">Uncharacterized protein</fullName>
    </submittedName>
</protein>
<dbReference type="GO" id="GO:0005773">
    <property type="term" value="C:vacuole"/>
    <property type="evidence" value="ECO:0007669"/>
    <property type="project" value="TreeGrafter"/>
</dbReference>
<keyword evidence="2" id="KW-0812">Transmembrane</keyword>
<keyword evidence="2" id="KW-1133">Transmembrane helix</keyword>
<accession>V7BEH8</accession>
<dbReference type="PANTHER" id="PTHR11802">
    <property type="entry name" value="SERINE PROTEASE FAMILY S10 SERINE CARBOXYPEPTIDASE"/>
    <property type="match status" value="1"/>
</dbReference>
<dbReference type="SUPFAM" id="SSF53474">
    <property type="entry name" value="alpha/beta-Hydrolases"/>
    <property type="match status" value="1"/>
</dbReference>
<organism evidence="3 4">
    <name type="scientific">Phaseolus vulgaris</name>
    <name type="common">Kidney bean</name>
    <name type="synonym">French bean</name>
    <dbReference type="NCBI Taxonomy" id="3885"/>
    <lineage>
        <taxon>Eukaryota</taxon>
        <taxon>Viridiplantae</taxon>
        <taxon>Streptophyta</taxon>
        <taxon>Embryophyta</taxon>
        <taxon>Tracheophyta</taxon>
        <taxon>Spermatophyta</taxon>
        <taxon>Magnoliopsida</taxon>
        <taxon>eudicotyledons</taxon>
        <taxon>Gunneridae</taxon>
        <taxon>Pentapetalae</taxon>
        <taxon>rosids</taxon>
        <taxon>fabids</taxon>
        <taxon>Fabales</taxon>
        <taxon>Fabaceae</taxon>
        <taxon>Papilionoideae</taxon>
        <taxon>50 kb inversion clade</taxon>
        <taxon>NPAAA clade</taxon>
        <taxon>indigoferoid/millettioid clade</taxon>
        <taxon>Phaseoleae</taxon>
        <taxon>Phaseolus</taxon>
    </lineage>
</organism>
<gene>
    <name evidence="3" type="ORF">PHAVU_007G139700g</name>
</gene>
<keyword evidence="4" id="KW-1185">Reference proteome</keyword>
<dbReference type="PRINTS" id="PR00724">
    <property type="entry name" value="CRBOXYPTASEC"/>
</dbReference>
<dbReference type="eggNOG" id="KOG1282">
    <property type="taxonomic scope" value="Eukaryota"/>
</dbReference>
<dbReference type="Pfam" id="PF00450">
    <property type="entry name" value="Peptidase_S10"/>
    <property type="match status" value="2"/>
</dbReference>
<feature type="transmembrane region" description="Helical" evidence="2">
    <location>
        <begin position="6"/>
        <end position="27"/>
    </location>
</feature>
<evidence type="ECO:0000256" key="2">
    <source>
        <dbReference type="SAM" id="Phobius"/>
    </source>
</evidence>
<dbReference type="InterPro" id="IPR029058">
    <property type="entry name" value="AB_hydrolase_fold"/>
</dbReference>
<dbReference type="EMBL" id="CM002294">
    <property type="protein sequence ID" value="ESW16234.1"/>
    <property type="molecule type" value="Genomic_DNA"/>
</dbReference>
<dbReference type="InterPro" id="IPR001563">
    <property type="entry name" value="Peptidase_S10"/>
</dbReference>
<dbReference type="GO" id="GO:0006508">
    <property type="term" value="P:proteolysis"/>
    <property type="evidence" value="ECO:0007669"/>
    <property type="project" value="InterPro"/>
</dbReference>
<evidence type="ECO:0000256" key="1">
    <source>
        <dbReference type="ARBA" id="ARBA00009431"/>
    </source>
</evidence>
<dbReference type="SMR" id="V7BEH8"/>
<keyword evidence="2" id="KW-0472">Membrane</keyword>
<comment type="similarity">
    <text evidence="1">Belongs to the peptidase S10 family.</text>
</comment>
<name>V7BEH8_PHAVU</name>
<sequence length="363" mass="41621">MGLIFWMLFISFLISMFSWVVLLFLFYMPWLWFFFSLLPSCYLLTAQKICPFLVDTEEHLKFNKFSWNKVANIIFLDSPIGVGFSYTNNSKDLSEFGHYAPQLADLIHERNEKSSYINLKGFMMGNAVINDITDLKGVFDYALSHGIISKQVFDGIIRNCDFSKERQTKDCKVNIAKFLKSYSDINIFNIYSPVCLEDSERPNSTLHALTQHDLWSTLPSSGYDPCSNDHVRKYFSDKNVQRTIHANITNLPYPYTLCSDIIQKWNDSPTTMLPLIQKLLSVGLRIWMYSGDTDGRVPILSTRYSLAWFEGIEVGGWVEENEGGLTFASVRCAGHQVPIFAPQQTLSLFSHFLFSQPLPSSPF</sequence>
<dbReference type="GO" id="GO:0004185">
    <property type="term" value="F:serine-type carboxypeptidase activity"/>
    <property type="evidence" value="ECO:0007669"/>
    <property type="project" value="InterPro"/>
</dbReference>
<proteinExistence type="inferred from homology"/>
<dbReference type="Proteomes" id="UP000000226">
    <property type="component" value="Chromosome 7"/>
</dbReference>
<dbReference type="OrthoDB" id="443318at2759"/>
<evidence type="ECO:0000313" key="3">
    <source>
        <dbReference type="EMBL" id="ESW16234.1"/>
    </source>
</evidence>
<dbReference type="Gene3D" id="3.40.50.1820">
    <property type="entry name" value="alpha/beta hydrolase"/>
    <property type="match status" value="2"/>
</dbReference>
<dbReference type="PANTHER" id="PTHR11802:SF280">
    <property type="entry name" value="SERINE CARBOXYPEPTIDASE-LIKE 35"/>
    <property type="match status" value="1"/>
</dbReference>